<keyword evidence="1" id="KW-1133">Transmembrane helix</keyword>
<organism evidence="3 4">
    <name type="scientific">Limnobacter litoralis</name>
    <dbReference type="NCBI Taxonomy" id="481366"/>
    <lineage>
        <taxon>Bacteria</taxon>
        <taxon>Pseudomonadati</taxon>
        <taxon>Pseudomonadota</taxon>
        <taxon>Betaproteobacteria</taxon>
        <taxon>Burkholderiales</taxon>
        <taxon>Burkholderiaceae</taxon>
        <taxon>Limnobacter</taxon>
    </lineage>
</organism>
<accession>A0ABQ5YKL1</accession>
<keyword evidence="1" id="KW-0472">Membrane</keyword>
<dbReference type="InterPro" id="IPR032809">
    <property type="entry name" value="Put_HupE_UreJ"/>
</dbReference>
<feature type="transmembrane region" description="Helical" evidence="1">
    <location>
        <begin position="273"/>
        <end position="298"/>
    </location>
</feature>
<evidence type="ECO:0000256" key="1">
    <source>
        <dbReference type="SAM" id="Phobius"/>
    </source>
</evidence>
<dbReference type="EMBL" id="BSOJ01000002">
    <property type="protein sequence ID" value="GLR25068.1"/>
    <property type="molecule type" value="Genomic_DNA"/>
</dbReference>
<feature type="chain" id="PRO_5046456568" evidence="2">
    <location>
        <begin position="25"/>
        <end position="335"/>
    </location>
</feature>
<feature type="signal peptide" evidence="2">
    <location>
        <begin position="1"/>
        <end position="24"/>
    </location>
</feature>
<feature type="transmembrane region" description="Helical" evidence="1">
    <location>
        <begin position="213"/>
        <end position="230"/>
    </location>
</feature>
<feature type="transmembrane region" description="Helical" evidence="1">
    <location>
        <begin position="149"/>
        <end position="173"/>
    </location>
</feature>
<dbReference type="Pfam" id="PF13795">
    <property type="entry name" value="HupE_UreJ_2"/>
    <property type="match status" value="1"/>
</dbReference>
<feature type="transmembrane region" description="Helical" evidence="1">
    <location>
        <begin position="242"/>
        <end position="261"/>
    </location>
</feature>
<sequence>MKALRMIIVCMLLVLLYGPGLSHAHEMGTAALHLTEFSTGSGQLSFKKTRGVSGDIAPISFELLPACKLSNVHTSWEGKTEVQQVAEFHCDQPLDRHSVLVDGFTRLAPDLIVSAHFLDGTERVQIASSTHTLLKLKSDTTQSNVDTDYLGIGIEHILGGMDHVLFVTGLFLLWRQHQESLKALIGRFTVFTLAHSVTLALLVLGWITVPARAIEALIALSVLWVAFELLEDGEGNRPFSTNWVVAAFGLLHGSGFALSMADRGFPKDSLLSTLLLFNIGIEMGQLLIVADLYVAFLAADRWLVFKARYAIQWLLTVLMGGSALYWTIERVMVYV</sequence>
<evidence type="ECO:0000256" key="2">
    <source>
        <dbReference type="SAM" id="SignalP"/>
    </source>
</evidence>
<dbReference type="Proteomes" id="UP001156664">
    <property type="component" value="Unassembled WGS sequence"/>
</dbReference>
<gene>
    <name evidence="3" type="ORF">GCM10007875_01550</name>
</gene>
<comment type="caution">
    <text evidence="3">The sequence shown here is derived from an EMBL/GenBank/DDBJ whole genome shotgun (WGS) entry which is preliminary data.</text>
</comment>
<proteinExistence type="predicted"/>
<evidence type="ECO:0000313" key="4">
    <source>
        <dbReference type="Proteomes" id="UP001156664"/>
    </source>
</evidence>
<dbReference type="RefSeq" id="WP_284279367.1">
    <property type="nucleotide sequence ID" value="NZ_BSOJ01000002.1"/>
</dbReference>
<reference evidence="4" key="1">
    <citation type="journal article" date="2019" name="Int. J. Syst. Evol. Microbiol.">
        <title>The Global Catalogue of Microorganisms (GCM) 10K type strain sequencing project: providing services to taxonomists for standard genome sequencing and annotation.</title>
        <authorList>
            <consortium name="The Broad Institute Genomics Platform"/>
            <consortium name="The Broad Institute Genome Sequencing Center for Infectious Disease"/>
            <person name="Wu L."/>
            <person name="Ma J."/>
        </authorList>
    </citation>
    <scope>NUCLEOTIDE SEQUENCE [LARGE SCALE GENOMIC DNA]</scope>
    <source>
        <strain evidence="4">NBRC 105857</strain>
    </source>
</reference>
<evidence type="ECO:0000313" key="3">
    <source>
        <dbReference type="EMBL" id="GLR25068.1"/>
    </source>
</evidence>
<protein>
    <submittedName>
        <fullName evidence="3">Membrane protein</fullName>
    </submittedName>
</protein>
<feature type="transmembrane region" description="Helical" evidence="1">
    <location>
        <begin position="185"/>
        <end position="207"/>
    </location>
</feature>
<name>A0ABQ5YKL1_9BURK</name>
<keyword evidence="4" id="KW-1185">Reference proteome</keyword>
<keyword evidence="1" id="KW-0812">Transmembrane</keyword>
<feature type="transmembrane region" description="Helical" evidence="1">
    <location>
        <begin position="310"/>
        <end position="328"/>
    </location>
</feature>
<keyword evidence="2" id="KW-0732">Signal</keyword>